<protein>
    <recommendedName>
        <fullName evidence="7">3-deoxy-D-manno-octulosonate 8-phosphate phosphatase KdsC</fullName>
        <ecNumber evidence="7">3.1.3.45</ecNumber>
    </recommendedName>
    <alternativeName>
        <fullName evidence="7">KDO 8-P phosphatase</fullName>
    </alternativeName>
</protein>
<dbReference type="PANTHER" id="PTHR21485">
    <property type="entry name" value="HAD SUPERFAMILY MEMBERS CMAS AND KDSC"/>
    <property type="match status" value="1"/>
</dbReference>
<evidence type="ECO:0000256" key="4">
    <source>
        <dbReference type="ARBA" id="ARBA00022723"/>
    </source>
</evidence>
<evidence type="ECO:0000256" key="5">
    <source>
        <dbReference type="ARBA" id="ARBA00022801"/>
    </source>
</evidence>
<dbReference type="CDD" id="cd01630">
    <property type="entry name" value="HAD_KDO-like"/>
    <property type="match status" value="1"/>
</dbReference>
<proteinExistence type="inferred from homology"/>
<name>A0ABP8V1J4_9GAMM</name>
<evidence type="ECO:0000313" key="8">
    <source>
        <dbReference type="EMBL" id="GAA4650103.1"/>
    </source>
</evidence>
<organism evidence="8 9">
    <name type="scientific">Kistimonas scapharcae</name>
    <dbReference type="NCBI Taxonomy" id="1036133"/>
    <lineage>
        <taxon>Bacteria</taxon>
        <taxon>Pseudomonadati</taxon>
        <taxon>Pseudomonadota</taxon>
        <taxon>Gammaproteobacteria</taxon>
        <taxon>Oceanospirillales</taxon>
        <taxon>Endozoicomonadaceae</taxon>
        <taxon>Kistimonas</taxon>
    </lineage>
</organism>
<evidence type="ECO:0000256" key="6">
    <source>
        <dbReference type="ARBA" id="ARBA00022842"/>
    </source>
</evidence>
<accession>A0ABP8V1J4</accession>
<keyword evidence="7" id="KW-0448">Lipopolysaccharide biosynthesis</keyword>
<dbReference type="InterPro" id="IPR036412">
    <property type="entry name" value="HAD-like_sf"/>
</dbReference>
<evidence type="ECO:0000256" key="1">
    <source>
        <dbReference type="ARBA" id="ARBA00001946"/>
    </source>
</evidence>
<dbReference type="InterPro" id="IPR050793">
    <property type="entry name" value="CMP-NeuNAc_synthase"/>
</dbReference>
<dbReference type="EC" id="3.1.3.45" evidence="7"/>
<comment type="function">
    <text evidence="7">Catalyzes the hydrolysis of 3-deoxy-D-manno-octulosonate 8-phosphate (KDO 8-P) to 3-deoxy-D-manno-octulosonate (KDO) and inorganic phosphate.</text>
</comment>
<evidence type="ECO:0000256" key="7">
    <source>
        <dbReference type="PIRNR" id="PIRNR006118"/>
    </source>
</evidence>
<comment type="cofactor">
    <cofactor evidence="1 7">
        <name>Mg(2+)</name>
        <dbReference type="ChEBI" id="CHEBI:18420"/>
    </cofactor>
</comment>
<dbReference type="NCBIfam" id="TIGR01670">
    <property type="entry name" value="KdsC-phosphatas"/>
    <property type="match status" value="1"/>
</dbReference>
<keyword evidence="9" id="KW-1185">Reference proteome</keyword>
<dbReference type="SFLD" id="SFLDG01138">
    <property type="entry name" value="C1.6.2:_Deoxy-d-mannose-octulo"/>
    <property type="match status" value="1"/>
</dbReference>
<keyword evidence="5 7" id="KW-0378">Hydrolase</keyword>
<comment type="caution">
    <text evidence="8">The sequence shown here is derived from an EMBL/GenBank/DDBJ whole genome shotgun (WGS) entry which is preliminary data.</text>
</comment>
<comment type="similarity">
    <text evidence="2 7">Belongs to the KdsC family.</text>
</comment>
<dbReference type="SUPFAM" id="SSF56784">
    <property type="entry name" value="HAD-like"/>
    <property type="match status" value="1"/>
</dbReference>
<comment type="catalytic activity">
    <reaction evidence="7">
        <text>3-deoxy-alpha-D-manno-2-octulosonate-8-phosphate + H2O = 3-deoxy-alpha-D-manno-oct-2-ulosonate + phosphate</text>
        <dbReference type="Rhea" id="RHEA:11500"/>
        <dbReference type="ChEBI" id="CHEBI:15377"/>
        <dbReference type="ChEBI" id="CHEBI:43474"/>
        <dbReference type="ChEBI" id="CHEBI:85985"/>
        <dbReference type="ChEBI" id="CHEBI:85986"/>
        <dbReference type="EC" id="3.1.3.45"/>
    </reaction>
</comment>
<dbReference type="EMBL" id="BAABFL010000362">
    <property type="protein sequence ID" value="GAA4650103.1"/>
    <property type="molecule type" value="Genomic_DNA"/>
</dbReference>
<reference evidence="9" key="1">
    <citation type="journal article" date="2019" name="Int. J. Syst. Evol. Microbiol.">
        <title>The Global Catalogue of Microorganisms (GCM) 10K type strain sequencing project: providing services to taxonomists for standard genome sequencing and annotation.</title>
        <authorList>
            <consortium name="The Broad Institute Genomics Platform"/>
            <consortium name="The Broad Institute Genome Sequencing Center for Infectious Disease"/>
            <person name="Wu L."/>
            <person name="Ma J."/>
        </authorList>
    </citation>
    <scope>NUCLEOTIDE SEQUENCE [LARGE SCALE GENOMIC DNA]</scope>
    <source>
        <strain evidence="9">JCM 17805</strain>
    </source>
</reference>
<dbReference type="PIRSF" id="PIRSF006118">
    <property type="entry name" value="KDO8-P_Ptase"/>
    <property type="match status" value="1"/>
</dbReference>
<dbReference type="Proteomes" id="UP001500604">
    <property type="component" value="Unassembled WGS sequence"/>
</dbReference>
<dbReference type="InterPro" id="IPR010023">
    <property type="entry name" value="KdsC_fam"/>
</dbReference>
<evidence type="ECO:0000313" key="9">
    <source>
        <dbReference type="Proteomes" id="UP001500604"/>
    </source>
</evidence>
<dbReference type="PANTHER" id="PTHR21485:SF3">
    <property type="entry name" value="N-ACYLNEURAMINATE CYTIDYLYLTRANSFERASE"/>
    <property type="match status" value="1"/>
</dbReference>
<dbReference type="InterPro" id="IPR006549">
    <property type="entry name" value="HAD-SF_hydro_IIIA"/>
</dbReference>
<dbReference type="SFLD" id="SFLDG01136">
    <property type="entry name" value="C1.6:_Phosphoserine_Phosphatas"/>
    <property type="match status" value="1"/>
</dbReference>
<dbReference type="Pfam" id="PF08282">
    <property type="entry name" value="Hydrolase_3"/>
    <property type="match status" value="1"/>
</dbReference>
<evidence type="ECO:0000256" key="2">
    <source>
        <dbReference type="ARBA" id="ARBA00005893"/>
    </source>
</evidence>
<dbReference type="InterPro" id="IPR023214">
    <property type="entry name" value="HAD_sf"/>
</dbReference>
<dbReference type="Gene3D" id="3.40.50.1000">
    <property type="entry name" value="HAD superfamily/HAD-like"/>
    <property type="match status" value="1"/>
</dbReference>
<dbReference type="NCBIfam" id="TIGR01662">
    <property type="entry name" value="HAD-SF-IIIA"/>
    <property type="match status" value="1"/>
</dbReference>
<sequence length="181" mass="19750">MTHPQRVPESVRLVIFDIDGVLTDGALWYGEHGEVVKPFNAKDGVGFRLLQDNGIEVAVITAKQSAPLARRMADLKVRHFYPGCHDKRAAFHQLLDTLGIMPEAVAYVGDDVLDLPVMELVGWPVAPADAYPMVLEQAAWVTQAVGGRGVVREVADTLVAARTNLVEAYRRLVAPAEAIVQ</sequence>
<evidence type="ECO:0000256" key="3">
    <source>
        <dbReference type="ARBA" id="ARBA00011881"/>
    </source>
</evidence>
<keyword evidence="6 7" id="KW-0460">Magnesium</keyword>
<dbReference type="RefSeq" id="WP_345196196.1">
    <property type="nucleotide sequence ID" value="NZ_BAABFL010000362.1"/>
</dbReference>
<dbReference type="SFLD" id="SFLDS00003">
    <property type="entry name" value="Haloacid_Dehalogenase"/>
    <property type="match status" value="1"/>
</dbReference>
<comment type="subunit">
    <text evidence="3 7">Homotetramer.</text>
</comment>
<keyword evidence="4 7" id="KW-0479">Metal-binding</keyword>
<gene>
    <name evidence="8" type="primary">kdsC</name>
    <name evidence="8" type="ORF">GCM10023116_23860</name>
</gene>